<protein>
    <submittedName>
        <fullName evidence="5">Putative peroxygenase 3</fullName>
    </submittedName>
</protein>
<dbReference type="EMBL" id="CVMT01000003">
    <property type="protein sequence ID" value="CRG87595.1"/>
    <property type="molecule type" value="Genomic_DNA"/>
</dbReference>
<dbReference type="OMA" id="FEFCEKS"/>
<dbReference type="PROSITE" id="PS50222">
    <property type="entry name" value="EF_HAND_2"/>
    <property type="match status" value="1"/>
</dbReference>
<dbReference type="AlphaFoldDB" id="A0A0U1LWI9"/>
<dbReference type="InterPro" id="IPR007736">
    <property type="entry name" value="Caleosin-related"/>
</dbReference>
<evidence type="ECO:0000256" key="2">
    <source>
        <dbReference type="ARBA" id="ARBA00022837"/>
    </source>
</evidence>
<reference evidence="5 6" key="1">
    <citation type="submission" date="2015-04" db="EMBL/GenBank/DDBJ databases">
        <authorList>
            <person name="Syromyatnikov M.Y."/>
            <person name="Popov V.N."/>
        </authorList>
    </citation>
    <scope>NUCLEOTIDE SEQUENCE [LARGE SCALE GENOMIC DNA]</scope>
    <source>
        <strain evidence="5">WF-38-12</strain>
    </source>
</reference>
<comment type="similarity">
    <text evidence="1">Belongs to the caleosin family.</text>
</comment>
<dbReference type="InterPro" id="IPR002048">
    <property type="entry name" value="EF_hand_dom"/>
</dbReference>
<dbReference type="Pfam" id="PF05042">
    <property type="entry name" value="Caleosin"/>
    <property type="match status" value="1"/>
</dbReference>
<dbReference type="GO" id="GO:0004497">
    <property type="term" value="F:monooxygenase activity"/>
    <property type="evidence" value="ECO:0007669"/>
    <property type="project" value="TreeGrafter"/>
</dbReference>
<feature type="transmembrane region" description="Helical" evidence="3">
    <location>
        <begin position="117"/>
        <end position="135"/>
    </location>
</feature>
<keyword evidence="3" id="KW-0472">Membrane</keyword>
<sequence length="262" mass="30184">MPSYADYQSMSATAIGQQQITDIKNGKKDNDIEIKVVASKAKVTSQRLPATFTDQFIKNPGLARSNLAVSVDKPNGDLEWRSRVKNYTTLQQHILFWDSDEDGQIFPWDVYNGFRQLGFNILFSIFAVLVININFSYPTRLAYSWFPDPWFRIYVHSVHKAKHGSDSGTYDPEGRFVPQQFENIFSKYDGDSDGALTLSELFKLMHGHRCAADPFGWGAAFFEWGSTWLLIQKEGKVFKEDLRGVYDGSLFWKIREQRQQKH</sequence>
<keyword evidence="3" id="KW-1133">Transmembrane helix</keyword>
<evidence type="ECO:0000256" key="1">
    <source>
        <dbReference type="ARBA" id="ARBA00006765"/>
    </source>
</evidence>
<dbReference type="Proteomes" id="UP000054383">
    <property type="component" value="Unassembled WGS sequence"/>
</dbReference>
<dbReference type="PANTHER" id="PTHR31495">
    <property type="entry name" value="PEROXYGENASE 3-RELATED"/>
    <property type="match status" value="1"/>
</dbReference>
<dbReference type="SUPFAM" id="SSF47473">
    <property type="entry name" value="EF-hand"/>
    <property type="match status" value="1"/>
</dbReference>
<dbReference type="InterPro" id="IPR018247">
    <property type="entry name" value="EF_Hand_1_Ca_BS"/>
</dbReference>
<dbReference type="PANTHER" id="PTHR31495:SF0">
    <property type="entry name" value="BINDING PROTEIN CALEOSIN, PUTATIVE (AFU_ORTHOLOGUE AFUA_5G13750)-RELATED"/>
    <property type="match status" value="1"/>
</dbReference>
<evidence type="ECO:0000259" key="4">
    <source>
        <dbReference type="PROSITE" id="PS50222"/>
    </source>
</evidence>
<dbReference type="OrthoDB" id="640742at2759"/>
<keyword evidence="2" id="KW-0106">Calcium</keyword>
<gene>
    <name evidence="5" type="ORF">PISL3812_04614</name>
</gene>
<feature type="domain" description="EF-hand" evidence="4">
    <location>
        <begin position="176"/>
        <end position="211"/>
    </location>
</feature>
<dbReference type="STRING" id="28573.A0A0U1LWI9"/>
<evidence type="ECO:0000313" key="5">
    <source>
        <dbReference type="EMBL" id="CRG87595.1"/>
    </source>
</evidence>
<keyword evidence="6" id="KW-1185">Reference proteome</keyword>
<keyword evidence="3" id="KW-0812">Transmembrane</keyword>
<dbReference type="InterPro" id="IPR011992">
    <property type="entry name" value="EF-hand-dom_pair"/>
</dbReference>
<accession>A0A0U1LWI9</accession>
<evidence type="ECO:0000313" key="6">
    <source>
        <dbReference type="Proteomes" id="UP000054383"/>
    </source>
</evidence>
<proteinExistence type="inferred from homology"/>
<dbReference type="PROSITE" id="PS00018">
    <property type="entry name" value="EF_HAND_1"/>
    <property type="match status" value="1"/>
</dbReference>
<evidence type="ECO:0000256" key="3">
    <source>
        <dbReference type="SAM" id="Phobius"/>
    </source>
</evidence>
<organism evidence="5 6">
    <name type="scientific">Talaromyces islandicus</name>
    <name type="common">Penicillium islandicum</name>
    <dbReference type="NCBI Taxonomy" id="28573"/>
    <lineage>
        <taxon>Eukaryota</taxon>
        <taxon>Fungi</taxon>
        <taxon>Dikarya</taxon>
        <taxon>Ascomycota</taxon>
        <taxon>Pezizomycotina</taxon>
        <taxon>Eurotiomycetes</taxon>
        <taxon>Eurotiomycetidae</taxon>
        <taxon>Eurotiales</taxon>
        <taxon>Trichocomaceae</taxon>
        <taxon>Talaromyces</taxon>
        <taxon>Talaromyces sect. Islandici</taxon>
    </lineage>
</organism>
<name>A0A0U1LWI9_TALIS</name>
<dbReference type="GO" id="GO:0005509">
    <property type="term" value="F:calcium ion binding"/>
    <property type="evidence" value="ECO:0007669"/>
    <property type="project" value="InterPro"/>
</dbReference>